<dbReference type="EMBL" id="PYMA01000017">
    <property type="protein sequence ID" value="PSW15170.1"/>
    <property type="molecule type" value="Genomic_DNA"/>
</dbReference>
<keyword evidence="3" id="KW-1185">Reference proteome</keyword>
<organism evidence="2 3">
    <name type="scientific">Photobacterium sanctipauli</name>
    <dbReference type="NCBI Taxonomy" id="1342794"/>
    <lineage>
        <taxon>Bacteria</taxon>
        <taxon>Pseudomonadati</taxon>
        <taxon>Pseudomonadota</taxon>
        <taxon>Gammaproteobacteria</taxon>
        <taxon>Vibrionales</taxon>
        <taxon>Vibrionaceae</taxon>
        <taxon>Photobacterium</taxon>
    </lineage>
</organism>
<evidence type="ECO:0000256" key="1">
    <source>
        <dbReference type="SAM" id="MobiDB-lite"/>
    </source>
</evidence>
<protein>
    <submittedName>
        <fullName evidence="2">TIGR03899 family protein</fullName>
    </submittedName>
</protein>
<evidence type="ECO:0000313" key="2">
    <source>
        <dbReference type="EMBL" id="PSW15170.1"/>
    </source>
</evidence>
<dbReference type="AlphaFoldDB" id="A0A2T3NIX3"/>
<dbReference type="Pfam" id="PF10987">
    <property type="entry name" value="DUF2806"/>
    <property type="match status" value="1"/>
</dbReference>
<evidence type="ECO:0000313" key="3">
    <source>
        <dbReference type="Proteomes" id="UP000241771"/>
    </source>
</evidence>
<dbReference type="NCBIfam" id="TIGR03899">
    <property type="entry name" value="TIGR03899 family protein"/>
    <property type="match status" value="1"/>
</dbReference>
<dbReference type="Proteomes" id="UP000241771">
    <property type="component" value="Unassembled WGS sequence"/>
</dbReference>
<dbReference type="RefSeq" id="WP_051902686.1">
    <property type="nucleotide sequence ID" value="NZ_JGVO01001595.1"/>
</dbReference>
<dbReference type="InterPro" id="IPR021254">
    <property type="entry name" value="DUF2806"/>
</dbReference>
<comment type="caution">
    <text evidence="2">The sequence shown here is derived from an EMBL/GenBank/DDBJ whole genome shotgun (WGS) entry which is preliminary data.</text>
</comment>
<sequence length="286" mass="32854">MSDHKVTPLSSTSAKPAIESSRKPDEESGSQFEDLAIGNGLSYLINKQGPETLHQRFKARQEIAEKQQQDNLEKIFKLTHESCKGKKTSELDPDWLYQFISISQQIQNTSMQRLWSRLLKQELITPQSISIKTLNILKKMTHKEAQIFHRACMLATQIGNDHSKKLITSLKRSPSLLSLLFSTKVEKLKLGYFQLPYADILTLMELGLLIRTELESGSLKPNIALSLRYQQYQYQLTPPKSGFSLTYYRFTPTGQEIADLLGDKAHEPFRESLLELLQQHFLIEER</sequence>
<dbReference type="OrthoDB" id="886161at2"/>
<feature type="region of interest" description="Disordered" evidence="1">
    <location>
        <begin position="1"/>
        <end position="31"/>
    </location>
</feature>
<name>A0A2T3NIX3_9GAMM</name>
<gene>
    <name evidence="2" type="ORF">C9I98_21295</name>
</gene>
<reference evidence="2 3" key="1">
    <citation type="submission" date="2018-01" db="EMBL/GenBank/DDBJ databases">
        <title>Whole genome sequencing of Histamine producing bacteria.</title>
        <authorList>
            <person name="Butler K."/>
        </authorList>
    </citation>
    <scope>NUCLEOTIDE SEQUENCE [LARGE SCALE GENOMIC DNA]</scope>
    <source>
        <strain evidence="2 3">DSM 100436</strain>
    </source>
</reference>
<accession>A0A2T3NIX3</accession>
<proteinExistence type="predicted"/>